<evidence type="ECO:0000259" key="3">
    <source>
        <dbReference type="Pfam" id="PF11611"/>
    </source>
</evidence>
<proteinExistence type="predicted"/>
<evidence type="ECO:0000313" key="4">
    <source>
        <dbReference type="EMBL" id="MDL5376611.1"/>
    </source>
</evidence>
<keyword evidence="5" id="KW-1185">Reference proteome</keyword>
<feature type="compositionally biased region" description="Polar residues" evidence="2">
    <location>
        <begin position="51"/>
        <end position="60"/>
    </location>
</feature>
<dbReference type="Proteomes" id="UP001230807">
    <property type="component" value="Unassembled WGS sequence"/>
</dbReference>
<accession>A0ABT7MN38</accession>
<sequence length="232" mass="26338">MGNKIYISWKSLEVKERIGLKSYGFILAIPLLVLVGCGDTEPSSTTTEPTNQSESVPSTDSQKETTETETVQREKFEVQEDEIGRSQIYMKNRDLGIEETIGPIIFQIDKVQTLRLEVASDYRFFFDDQKEVTIVSFNVIVENTSDETVSFHPNQARLVTNTGEQVDADLVISEDVGGEFLGKVKKEGGVLFHVESMPEELTEVRFVVEGPYDDQFRKIAEERYEYTIDVTK</sequence>
<feature type="region of interest" description="Disordered" evidence="2">
    <location>
        <begin position="40"/>
        <end position="73"/>
    </location>
</feature>
<gene>
    <name evidence="4" type="ORF">QR695_06270</name>
</gene>
<dbReference type="Pfam" id="PF11611">
    <property type="entry name" value="DUF4352"/>
    <property type="match status" value="1"/>
</dbReference>
<keyword evidence="1" id="KW-0732">Signal</keyword>
<reference evidence="4 5" key="1">
    <citation type="submission" date="2023-06" db="EMBL/GenBank/DDBJ databases">
        <title>Influencing factors and mechanism of Cr(VI) reduction by facultative anaerobic Exiguobacterium sp. PY14.</title>
        <authorList>
            <person name="Zou L."/>
        </authorList>
    </citation>
    <scope>NUCLEOTIDE SEQUENCE [LARGE SCALE GENOMIC DNA]</scope>
    <source>
        <strain evidence="4 5">PY14</strain>
    </source>
</reference>
<evidence type="ECO:0000256" key="1">
    <source>
        <dbReference type="ARBA" id="ARBA00022729"/>
    </source>
</evidence>
<comment type="caution">
    <text evidence="4">The sequence shown here is derived from an EMBL/GenBank/DDBJ whole genome shotgun (WGS) entry which is preliminary data.</text>
</comment>
<evidence type="ECO:0000313" key="5">
    <source>
        <dbReference type="Proteomes" id="UP001230807"/>
    </source>
</evidence>
<feature type="compositionally biased region" description="Basic and acidic residues" evidence="2">
    <location>
        <begin position="61"/>
        <end position="73"/>
    </location>
</feature>
<dbReference type="Gene3D" id="2.60.40.1240">
    <property type="match status" value="1"/>
</dbReference>
<dbReference type="InterPro" id="IPR029050">
    <property type="entry name" value="Immunoprotect_excell_Ig-like"/>
</dbReference>
<name>A0ABT7MN38_9BACL</name>
<dbReference type="RefSeq" id="WP_251132357.1">
    <property type="nucleotide sequence ID" value="NZ_JASWER010000003.1"/>
</dbReference>
<organism evidence="4 5">
    <name type="scientific">Exiguobacterium mexicanum</name>
    <dbReference type="NCBI Taxonomy" id="340146"/>
    <lineage>
        <taxon>Bacteria</taxon>
        <taxon>Bacillati</taxon>
        <taxon>Bacillota</taxon>
        <taxon>Bacilli</taxon>
        <taxon>Bacillales</taxon>
        <taxon>Bacillales Family XII. Incertae Sedis</taxon>
        <taxon>Exiguobacterium</taxon>
    </lineage>
</organism>
<protein>
    <submittedName>
        <fullName evidence="4">DUF4352 domain-containing protein</fullName>
    </submittedName>
</protein>
<dbReference type="InterPro" id="IPR029051">
    <property type="entry name" value="DUF4352"/>
</dbReference>
<feature type="domain" description="DUF4352" evidence="3">
    <location>
        <begin position="100"/>
        <end position="186"/>
    </location>
</feature>
<dbReference type="EMBL" id="JASWER010000003">
    <property type="protein sequence ID" value="MDL5376611.1"/>
    <property type="molecule type" value="Genomic_DNA"/>
</dbReference>
<feature type="compositionally biased region" description="Low complexity" evidence="2">
    <location>
        <begin position="40"/>
        <end position="50"/>
    </location>
</feature>
<evidence type="ECO:0000256" key="2">
    <source>
        <dbReference type="SAM" id="MobiDB-lite"/>
    </source>
</evidence>